<evidence type="ECO:0000256" key="1">
    <source>
        <dbReference type="SAM" id="MobiDB-lite"/>
    </source>
</evidence>
<name>A0AAW0U4H7_SCYPA</name>
<reference evidence="2 3" key="1">
    <citation type="submission" date="2023-03" db="EMBL/GenBank/DDBJ databases">
        <title>High-quality genome of Scylla paramamosain provides insights in environmental adaptation.</title>
        <authorList>
            <person name="Zhang L."/>
        </authorList>
    </citation>
    <scope>NUCLEOTIDE SEQUENCE [LARGE SCALE GENOMIC DNA]</scope>
    <source>
        <strain evidence="2">LZ_2023a</strain>
        <tissue evidence="2">Muscle</tissue>
    </source>
</reference>
<evidence type="ECO:0000313" key="3">
    <source>
        <dbReference type="Proteomes" id="UP001487740"/>
    </source>
</evidence>
<keyword evidence="3" id="KW-1185">Reference proteome</keyword>
<dbReference type="Proteomes" id="UP001487740">
    <property type="component" value="Unassembled WGS sequence"/>
</dbReference>
<gene>
    <name evidence="2" type="ORF">O3P69_005825</name>
</gene>
<protein>
    <submittedName>
        <fullName evidence="2">Uncharacterized protein</fullName>
    </submittedName>
</protein>
<evidence type="ECO:0000313" key="2">
    <source>
        <dbReference type="EMBL" id="KAK8394625.1"/>
    </source>
</evidence>
<organism evidence="2 3">
    <name type="scientific">Scylla paramamosain</name>
    <name type="common">Mud crab</name>
    <dbReference type="NCBI Taxonomy" id="85552"/>
    <lineage>
        <taxon>Eukaryota</taxon>
        <taxon>Metazoa</taxon>
        <taxon>Ecdysozoa</taxon>
        <taxon>Arthropoda</taxon>
        <taxon>Crustacea</taxon>
        <taxon>Multicrustacea</taxon>
        <taxon>Malacostraca</taxon>
        <taxon>Eumalacostraca</taxon>
        <taxon>Eucarida</taxon>
        <taxon>Decapoda</taxon>
        <taxon>Pleocyemata</taxon>
        <taxon>Brachyura</taxon>
        <taxon>Eubrachyura</taxon>
        <taxon>Portunoidea</taxon>
        <taxon>Portunidae</taxon>
        <taxon>Portuninae</taxon>
        <taxon>Scylla</taxon>
    </lineage>
</organism>
<feature type="region of interest" description="Disordered" evidence="1">
    <location>
        <begin position="1"/>
        <end position="33"/>
    </location>
</feature>
<proteinExistence type="predicted"/>
<dbReference type="EMBL" id="JARAKH010000018">
    <property type="protein sequence ID" value="KAK8394625.1"/>
    <property type="molecule type" value="Genomic_DNA"/>
</dbReference>
<comment type="caution">
    <text evidence="2">The sequence shown here is derived from an EMBL/GenBank/DDBJ whole genome shotgun (WGS) entry which is preliminary data.</text>
</comment>
<dbReference type="AlphaFoldDB" id="A0AAW0U4H7"/>
<feature type="compositionally biased region" description="Basic and acidic residues" evidence="1">
    <location>
        <begin position="21"/>
        <end position="30"/>
    </location>
</feature>
<accession>A0AAW0U4H7</accession>
<feature type="region of interest" description="Disordered" evidence="1">
    <location>
        <begin position="217"/>
        <end position="270"/>
    </location>
</feature>
<sequence length="295" mass="32321">MDRRVPTLSWRRGDGPGGNEGVRRGSSDKHAVRRSLHTANGRVRGDVTLFTEDTDGGVAKRGRRLMVLHLRNRERHAIVNHRCKFRSSTAPWSRLTKTTSGALFTFSTNLAVLTTPIWSFVLIYDVVILFLPSFPPLTDAAAPSTPPRAPHLAITLIAENELERRLGSPCPHLSPLCLATRTVGDAAACCGVEEEDDQDGLEREAWEGGLEEREGAVPGRVYRRSRSGGSKAWRSDGVTPRGGARRGGRSEEARRRRRGVRLSEAPQDNFPGVFIPKVGSTVRCGAEASLATLRN</sequence>